<dbReference type="PANTHER" id="PTHR23022:SF135">
    <property type="entry name" value="SI:DKEY-77F5.3"/>
    <property type="match status" value="1"/>
</dbReference>
<dbReference type="GO" id="GO:0015074">
    <property type="term" value="P:DNA integration"/>
    <property type="evidence" value="ECO:0007669"/>
    <property type="project" value="InterPro"/>
</dbReference>
<dbReference type="PANTHER" id="PTHR23022">
    <property type="entry name" value="TRANSPOSABLE ELEMENT-RELATED"/>
    <property type="match status" value="1"/>
</dbReference>
<dbReference type="GO" id="GO:0003677">
    <property type="term" value="F:DNA binding"/>
    <property type="evidence" value="ECO:0007669"/>
    <property type="project" value="InterPro"/>
</dbReference>
<sequence>MIMRKVRDQPRTTWEELVNDLKEVGTTVTKQTIGNTLRRNGLKSCSARLRFAKEHLNDSEKAWEKVLWSDETKIELFGINSTRRVWRERNADYDPKNTIPTVKHGGGKIMFWGCFSAKGTGHLHRIEGQMDGAMYSRPNENLLPSARILKMGHGWVFQRESDLKRTAKATKEWLKKKHIKVNSWSGLASLQTSIL</sequence>
<dbReference type="Pfam" id="PF01498">
    <property type="entry name" value="HTH_Tnp_Tc3_2"/>
    <property type="match status" value="1"/>
</dbReference>
<protein>
    <recommendedName>
        <fullName evidence="1">Transposase Tc1-like domain-containing protein</fullName>
    </recommendedName>
</protein>
<organism evidence="2 3">
    <name type="scientific">Cyprinus carpio carpio</name>
    <dbReference type="NCBI Taxonomy" id="630221"/>
    <lineage>
        <taxon>Eukaryota</taxon>
        <taxon>Metazoa</taxon>
        <taxon>Chordata</taxon>
        <taxon>Craniata</taxon>
        <taxon>Vertebrata</taxon>
        <taxon>Euteleostomi</taxon>
        <taxon>Actinopterygii</taxon>
        <taxon>Neopterygii</taxon>
        <taxon>Teleostei</taxon>
        <taxon>Ostariophysi</taxon>
        <taxon>Cypriniformes</taxon>
        <taxon>Cyprinidae</taxon>
        <taxon>Cyprininae</taxon>
        <taxon>Cyprinus</taxon>
    </lineage>
</organism>
<evidence type="ECO:0000313" key="3">
    <source>
        <dbReference type="Proteomes" id="UP001108240"/>
    </source>
</evidence>
<dbReference type="Gene3D" id="3.30.420.10">
    <property type="entry name" value="Ribonuclease H-like superfamily/Ribonuclease H"/>
    <property type="match status" value="1"/>
</dbReference>
<keyword evidence="3" id="KW-1185">Reference proteome</keyword>
<reference evidence="2" key="1">
    <citation type="submission" date="2025-08" db="UniProtKB">
        <authorList>
            <consortium name="Ensembl"/>
        </authorList>
    </citation>
    <scope>IDENTIFICATION</scope>
</reference>
<accession>A0A9J7Z9G4</accession>
<dbReference type="InterPro" id="IPR036397">
    <property type="entry name" value="RNaseH_sf"/>
</dbReference>
<dbReference type="InterPro" id="IPR052338">
    <property type="entry name" value="Transposase_5"/>
</dbReference>
<dbReference type="Proteomes" id="UP001108240">
    <property type="component" value="Unplaced"/>
</dbReference>
<dbReference type="InterPro" id="IPR002492">
    <property type="entry name" value="Transposase_Tc1-like"/>
</dbReference>
<dbReference type="Ensembl" id="ENSCCRT00000193328.1">
    <property type="protein sequence ID" value="ENSCCRP00000127701.1"/>
    <property type="gene ID" value="ENSCCRG00000072989.1"/>
</dbReference>
<evidence type="ECO:0000259" key="1">
    <source>
        <dbReference type="Pfam" id="PF01498"/>
    </source>
</evidence>
<dbReference type="GeneTree" id="ENSGT01140000282497"/>
<name>A0A9J7Z9G4_CYPCA</name>
<evidence type="ECO:0000313" key="2">
    <source>
        <dbReference type="Ensembl" id="ENSCCRP00000127701.1"/>
    </source>
</evidence>
<dbReference type="AlphaFoldDB" id="A0A9J7Z9G4"/>
<reference evidence="2" key="2">
    <citation type="submission" date="2025-09" db="UniProtKB">
        <authorList>
            <consortium name="Ensembl"/>
        </authorList>
    </citation>
    <scope>IDENTIFICATION</scope>
</reference>
<dbReference type="OMA" id="WVFQRES"/>
<dbReference type="GO" id="GO:0006313">
    <property type="term" value="P:DNA transposition"/>
    <property type="evidence" value="ECO:0007669"/>
    <property type="project" value="InterPro"/>
</dbReference>
<feature type="domain" description="Transposase Tc1-like" evidence="1">
    <location>
        <begin position="1"/>
        <end position="48"/>
    </location>
</feature>
<proteinExistence type="predicted"/>